<sequence length="191" mass="21840">MEELPLHPRGKMAKVVRNVHHQMFARHDLWSENRPSSGTKEGSDLEPEVASRYREKDGHFLNHWRFGSARGKKRGLASENLDSGTLSNHEKVQLDGQWRFVCAVSPLYRLFLVDAAALCMILREPGGEECKRHQGCPVMWWFKSAAPPSIHPSIPLLGSLSFTFFYPPSRTSLFPVAFQLMGDERDYQYLP</sequence>
<protein>
    <submittedName>
        <fullName evidence="1">Uncharacterized protein</fullName>
    </submittedName>
</protein>
<dbReference type="EMBL" id="PYDT01000006">
    <property type="protein sequence ID" value="THU59192.1"/>
    <property type="molecule type" value="Genomic_DNA"/>
</dbReference>
<evidence type="ECO:0000313" key="1">
    <source>
        <dbReference type="EMBL" id="THU59192.1"/>
    </source>
</evidence>
<dbReference type="AlphaFoldDB" id="A0A4S8JE84"/>
<reference evidence="1 2" key="1">
    <citation type="journal article" date="2019" name="Nat. Plants">
        <title>Genome sequencing of Musa balbisiana reveals subgenome evolution and function divergence in polyploid bananas.</title>
        <authorList>
            <person name="Yao X."/>
        </authorList>
    </citation>
    <scope>NUCLEOTIDE SEQUENCE [LARGE SCALE GENOMIC DNA]</scope>
    <source>
        <strain evidence="2">cv. DH-PKW</strain>
        <tissue evidence="1">Leaves</tissue>
    </source>
</reference>
<evidence type="ECO:0000313" key="2">
    <source>
        <dbReference type="Proteomes" id="UP000317650"/>
    </source>
</evidence>
<gene>
    <name evidence="1" type="ORF">C4D60_Mb03t22390</name>
</gene>
<keyword evidence="2" id="KW-1185">Reference proteome</keyword>
<proteinExistence type="predicted"/>
<accession>A0A4S8JE84</accession>
<comment type="caution">
    <text evidence="1">The sequence shown here is derived from an EMBL/GenBank/DDBJ whole genome shotgun (WGS) entry which is preliminary data.</text>
</comment>
<organism evidence="1 2">
    <name type="scientific">Musa balbisiana</name>
    <name type="common">Banana</name>
    <dbReference type="NCBI Taxonomy" id="52838"/>
    <lineage>
        <taxon>Eukaryota</taxon>
        <taxon>Viridiplantae</taxon>
        <taxon>Streptophyta</taxon>
        <taxon>Embryophyta</taxon>
        <taxon>Tracheophyta</taxon>
        <taxon>Spermatophyta</taxon>
        <taxon>Magnoliopsida</taxon>
        <taxon>Liliopsida</taxon>
        <taxon>Zingiberales</taxon>
        <taxon>Musaceae</taxon>
        <taxon>Musa</taxon>
    </lineage>
</organism>
<name>A0A4S8JE84_MUSBA</name>
<dbReference type="Proteomes" id="UP000317650">
    <property type="component" value="Chromosome 3"/>
</dbReference>